<organism evidence="2 3">
    <name type="scientific">Albula glossodonta</name>
    <name type="common">roundjaw bonefish</name>
    <dbReference type="NCBI Taxonomy" id="121402"/>
    <lineage>
        <taxon>Eukaryota</taxon>
        <taxon>Metazoa</taxon>
        <taxon>Chordata</taxon>
        <taxon>Craniata</taxon>
        <taxon>Vertebrata</taxon>
        <taxon>Euteleostomi</taxon>
        <taxon>Actinopterygii</taxon>
        <taxon>Neopterygii</taxon>
        <taxon>Teleostei</taxon>
        <taxon>Albuliformes</taxon>
        <taxon>Albulidae</taxon>
        <taxon>Albula</taxon>
    </lineage>
</organism>
<protein>
    <submittedName>
        <fullName evidence="2">Uncharacterized protein</fullName>
    </submittedName>
</protein>
<proteinExistence type="predicted"/>
<evidence type="ECO:0000256" key="1">
    <source>
        <dbReference type="SAM" id="MobiDB-lite"/>
    </source>
</evidence>
<keyword evidence="3" id="KW-1185">Reference proteome</keyword>
<feature type="compositionally biased region" description="Basic and acidic residues" evidence="1">
    <location>
        <begin position="52"/>
        <end position="73"/>
    </location>
</feature>
<dbReference type="Proteomes" id="UP000824540">
    <property type="component" value="Unassembled WGS sequence"/>
</dbReference>
<dbReference type="AlphaFoldDB" id="A0A8T2PWC5"/>
<evidence type="ECO:0000313" key="2">
    <source>
        <dbReference type="EMBL" id="KAG9355812.1"/>
    </source>
</evidence>
<name>A0A8T2PWC5_9TELE</name>
<comment type="caution">
    <text evidence="2">The sequence shown here is derived from an EMBL/GenBank/DDBJ whole genome shotgun (WGS) entry which is preliminary data.</text>
</comment>
<feature type="region of interest" description="Disordered" evidence="1">
    <location>
        <begin position="46"/>
        <end position="79"/>
    </location>
</feature>
<sequence length="89" mass="10050">MKLLPTAAIRMIPHPVPEQLMGGRKLSQEALKWNLKKERWLAMATNQAEEQACDREAEKGQSEHDRAEGKSEQGQEESIVEVVLVEQAI</sequence>
<evidence type="ECO:0000313" key="3">
    <source>
        <dbReference type="Proteomes" id="UP000824540"/>
    </source>
</evidence>
<reference evidence="2" key="1">
    <citation type="thesis" date="2021" institute="BYU ScholarsArchive" country="Provo, UT, USA">
        <title>Applications of and Algorithms for Genome Assembly and Genomic Analyses with an Emphasis on Marine Teleosts.</title>
        <authorList>
            <person name="Pickett B.D."/>
        </authorList>
    </citation>
    <scope>NUCLEOTIDE SEQUENCE</scope>
    <source>
        <strain evidence="2">HI-2016</strain>
    </source>
</reference>
<gene>
    <name evidence="2" type="ORF">JZ751_000654</name>
</gene>
<accession>A0A8T2PWC5</accession>
<dbReference type="EMBL" id="JAFBMS010000001">
    <property type="protein sequence ID" value="KAG9355812.1"/>
    <property type="molecule type" value="Genomic_DNA"/>
</dbReference>